<evidence type="ECO:0000313" key="1">
    <source>
        <dbReference type="EMBL" id="GAV64379.1"/>
    </source>
</evidence>
<comment type="caution">
    <text evidence="1">The sequence shown here is derived from an EMBL/GenBank/DDBJ whole genome shotgun (WGS) entry which is preliminary data.</text>
</comment>
<reference evidence="2" key="1">
    <citation type="submission" date="2016-04" db="EMBL/GenBank/DDBJ databases">
        <title>Cephalotus genome sequencing.</title>
        <authorList>
            <person name="Fukushima K."/>
            <person name="Hasebe M."/>
            <person name="Fang X."/>
        </authorList>
    </citation>
    <scope>NUCLEOTIDE SEQUENCE [LARGE SCALE GENOMIC DNA]</scope>
    <source>
        <strain evidence="2">cv. St1</strain>
    </source>
</reference>
<accession>A0A1Q3B8X6</accession>
<protein>
    <submittedName>
        <fullName evidence="1">UBN2 domain-containing protein</fullName>
    </submittedName>
</protein>
<dbReference type="EMBL" id="BDDD01000343">
    <property type="protein sequence ID" value="GAV64379.1"/>
    <property type="molecule type" value="Genomic_DNA"/>
</dbReference>
<sequence length="135" mass="15534">MVIFIQSLDYQLWNIITNGTKIPTKLSDGQRVLKLNNEYNDDDYKLLQLNDKAKHVIFFALSPSEFNRVSSLDSAKEILVHDYELFNMLENGNISSMYAHFNDIINALKGLGKVYTNHELVSKILRCIPKSLEPK</sequence>
<dbReference type="AlphaFoldDB" id="A0A1Q3B8X6"/>
<dbReference type="Pfam" id="PF14223">
    <property type="entry name" value="Retrotran_gag_2"/>
    <property type="match status" value="1"/>
</dbReference>
<keyword evidence="2" id="KW-1185">Reference proteome</keyword>
<dbReference type="OrthoDB" id="8017485at2759"/>
<gene>
    <name evidence="1" type="ORF">CFOL_v3_07897</name>
</gene>
<feature type="non-terminal residue" evidence="1">
    <location>
        <position position="135"/>
    </location>
</feature>
<proteinExistence type="predicted"/>
<dbReference type="PANTHER" id="PTHR34676">
    <property type="entry name" value="DUF4219 DOMAIN-CONTAINING PROTEIN-RELATED"/>
    <property type="match status" value="1"/>
</dbReference>
<dbReference type="PANTHER" id="PTHR34676:SF8">
    <property type="entry name" value="TRANSMEMBRANE PROTEIN"/>
    <property type="match status" value="1"/>
</dbReference>
<dbReference type="Proteomes" id="UP000187406">
    <property type="component" value="Unassembled WGS sequence"/>
</dbReference>
<organism evidence="1 2">
    <name type="scientific">Cephalotus follicularis</name>
    <name type="common">Albany pitcher plant</name>
    <dbReference type="NCBI Taxonomy" id="3775"/>
    <lineage>
        <taxon>Eukaryota</taxon>
        <taxon>Viridiplantae</taxon>
        <taxon>Streptophyta</taxon>
        <taxon>Embryophyta</taxon>
        <taxon>Tracheophyta</taxon>
        <taxon>Spermatophyta</taxon>
        <taxon>Magnoliopsida</taxon>
        <taxon>eudicotyledons</taxon>
        <taxon>Gunneridae</taxon>
        <taxon>Pentapetalae</taxon>
        <taxon>rosids</taxon>
        <taxon>fabids</taxon>
        <taxon>Oxalidales</taxon>
        <taxon>Cephalotaceae</taxon>
        <taxon>Cephalotus</taxon>
    </lineage>
</organism>
<name>A0A1Q3B8X6_CEPFO</name>
<evidence type="ECO:0000313" key="2">
    <source>
        <dbReference type="Proteomes" id="UP000187406"/>
    </source>
</evidence>
<dbReference type="InParanoid" id="A0A1Q3B8X6"/>